<accession>A0A2D2LXH5</accession>
<geneLocation type="plasmid" evidence="2">
    <name>pnp7-1</name>
</geneLocation>
<evidence type="ECO:0000313" key="2">
    <source>
        <dbReference type="Proteomes" id="UP000229340"/>
    </source>
</evidence>
<evidence type="ECO:0000313" key="1">
    <source>
        <dbReference type="EMBL" id="ATR79733.1"/>
    </source>
</evidence>
<dbReference type="RefSeq" id="WP_100271087.1">
    <property type="nucleotide sequence ID" value="NZ_CP024444.1"/>
</dbReference>
<name>A0A2D2LXH5_FAUOS</name>
<dbReference type="AlphaFoldDB" id="A0A2D2LXH5"/>
<dbReference type="Proteomes" id="UP000229340">
    <property type="component" value="Plasmid pNP7-1"/>
</dbReference>
<reference evidence="2" key="1">
    <citation type="submission" date="2017-10" db="EMBL/GenBank/DDBJ databases">
        <title>Complete genome sequence of Moraxella osloensis NP7 isolated from human skin.</title>
        <authorList>
            <person name="Lee K."/>
            <person name="Lim J.Y."/>
            <person name="Hwang I."/>
        </authorList>
    </citation>
    <scope>NUCLEOTIDE SEQUENCE [LARGE SCALE GENOMIC DNA]</scope>
    <source>
        <strain evidence="2">NP7</strain>
        <plasmid evidence="2">pnp7-1</plasmid>
    </source>
</reference>
<keyword evidence="1" id="KW-0614">Plasmid</keyword>
<protein>
    <submittedName>
        <fullName evidence="1">Uncharacterized protein</fullName>
    </submittedName>
</protein>
<gene>
    <name evidence="1" type="ORF">NP7_10235</name>
</gene>
<proteinExistence type="predicted"/>
<sequence length="513" mass="59456">MSDKSNKYMNTDFLEPTALDAAIYHSQNKRYADIAARQEQAAYIRQVRAEQWGEEVSNQALRNSFVALAKKAYPTELNYLWHYTAELRELLVYPALPKLIYYPPGNGKILEIDPIVTSNGLFKAKTYTAQYNEHHACVYYYQQITRHTRFLNLISDMLVNYSEALDLAYNHYPEVTDDNGFWTPKDFIARELIDRLHRVTQADVVSGIQLNTLDDTELYAPVSRCEIGLTLLDKCYSRIEAIERGELYHPLAGENYVPPMPAPMYSEHAANNVYSVWYDTLANEAYGYYRNFADQDALENTGFMVAGLSYLDNELARVMTPFPPNPNKAEEQSMQYHIRQLMFLRGLIRRKGHFLAAITHVLLMIFERLPQAQPLLCNLIFNNTFYEFEQHLAKREFVCDLPDKEQLFNDEAFLNLIFINNDNADTLLDDSVNLYRHAEQVMAQLAELRANGNPTPVWNFRRDTFISGDYSYTPEVKANRMQFMADEYQNLVAYMDGFKPVEERPPIRPAATQ</sequence>
<dbReference type="EMBL" id="CP024444">
    <property type="protein sequence ID" value="ATR79733.1"/>
    <property type="molecule type" value="Genomic_DNA"/>
</dbReference>
<organism evidence="1 2">
    <name type="scientific">Faucicola osloensis</name>
    <name type="common">Moraxella osloensis</name>
    <dbReference type="NCBI Taxonomy" id="34062"/>
    <lineage>
        <taxon>Bacteria</taxon>
        <taxon>Pseudomonadati</taxon>
        <taxon>Pseudomonadota</taxon>
        <taxon>Gammaproteobacteria</taxon>
        <taxon>Moraxellales</taxon>
        <taxon>Moraxellaceae</taxon>
        <taxon>Faucicola</taxon>
    </lineage>
</organism>